<evidence type="ECO:0000259" key="4">
    <source>
        <dbReference type="Pfam" id="PF00534"/>
    </source>
</evidence>
<dbReference type="Gene3D" id="3.40.50.2000">
    <property type="entry name" value="Glycogen Phosphorylase B"/>
    <property type="match status" value="1"/>
</dbReference>
<organism evidence="6 7">
    <name type="scientific">Paenibacillus nanensis</name>
    <dbReference type="NCBI Taxonomy" id="393251"/>
    <lineage>
        <taxon>Bacteria</taxon>
        <taxon>Bacillati</taxon>
        <taxon>Bacillota</taxon>
        <taxon>Bacilli</taxon>
        <taxon>Bacillales</taxon>
        <taxon>Paenibacillaceae</taxon>
        <taxon>Paenibacillus</taxon>
    </lineage>
</organism>
<evidence type="ECO:0000256" key="2">
    <source>
        <dbReference type="ARBA" id="ARBA00022676"/>
    </source>
</evidence>
<dbReference type="GO" id="GO:0016758">
    <property type="term" value="F:hexosyltransferase activity"/>
    <property type="evidence" value="ECO:0007669"/>
    <property type="project" value="InterPro"/>
</dbReference>
<dbReference type="InterPro" id="IPR009695">
    <property type="entry name" value="Diacylglyc_glucosyltr_N"/>
</dbReference>
<dbReference type="Proteomes" id="UP000266482">
    <property type="component" value="Unassembled WGS sequence"/>
</dbReference>
<dbReference type="AlphaFoldDB" id="A0A3A1VIW3"/>
<name>A0A3A1VIW3_9BACL</name>
<dbReference type="SUPFAM" id="SSF53756">
    <property type="entry name" value="UDP-Glycosyltransferase/glycogen phosphorylase"/>
    <property type="match status" value="1"/>
</dbReference>
<comment type="caution">
    <text evidence="6">The sequence shown here is derived from an EMBL/GenBank/DDBJ whole genome shotgun (WGS) entry which is preliminary data.</text>
</comment>
<dbReference type="InterPro" id="IPR050519">
    <property type="entry name" value="Glycosyltransf_28_UgtP"/>
</dbReference>
<dbReference type="PANTHER" id="PTHR43025:SF3">
    <property type="entry name" value="MONOGALACTOSYLDIACYLGLYCEROL SYNTHASE 1, CHLOROPLASTIC"/>
    <property type="match status" value="1"/>
</dbReference>
<dbReference type="OrthoDB" id="9815663at2"/>
<keyword evidence="7" id="KW-1185">Reference proteome</keyword>
<accession>A0A3A1VIW3</accession>
<evidence type="ECO:0000256" key="1">
    <source>
        <dbReference type="ARBA" id="ARBA00006962"/>
    </source>
</evidence>
<evidence type="ECO:0000313" key="6">
    <source>
        <dbReference type="EMBL" id="RIX60254.1"/>
    </source>
</evidence>
<dbReference type="EMBL" id="QXQA01000001">
    <property type="protein sequence ID" value="RIX60254.1"/>
    <property type="molecule type" value="Genomic_DNA"/>
</dbReference>
<gene>
    <name evidence="6" type="ORF">D3P08_01375</name>
</gene>
<feature type="domain" description="Diacylglycerol glucosyltransferase N-terminal" evidence="5">
    <location>
        <begin position="23"/>
        <end position="183"/>
    </location>
</feature>
<evidence type="ECO:0000256" key="3">
    <source>
        <dbReference type="ARBA" id="ARBA00022679"/>
    </source>
</evidence>
<reference evidence="6 7" key="1">
    <citation type="submission" date="2018-09" db="EMBL/GenBank/DDBJ databases">
        <title>Paenibacillus aracenensis nov. sp. isolated from a cave in southern Spain.</title>
        <authorList>
            <person name="Jurado V."/>
            <person name="Gutierrez-Patricio S."/>
            <person name="Gonzalez-Pimentel J.L."/>
            <person name="Miller A.Z."/>
            <person name="Laiz L."/>
            <person name="Saiz-Jimenez C."/>
        </authorList>
    </citation>
    <scope>NUCLEOTIDE SEQUENCE [LARGE SCALE GENOMIC DNA]</scope>
    <source>
        <strain evidence="6 7">DSM 22867</strain>
    </source>
</reference>
<dbReference type="Pfam" id="PF00534">
    <property type="entry name" value="Glycos_transf_1"/>
    <property type="match status" value="1"/>
</dbReference>
<dbReference type="GO" id="GO:0016020">
    <property type="term" value="C:membrane"/>
    <property type="evidence" value="ECO:0007669"/>
    <property type="project" value="GOC"/>
</dbReference>
<evidence type="ECO:0000313" key="7">
    <source>
        <dbReference type="Proteomes" id="UP000266482"/>
    </source>
</evidence>
<dbReference type="PANTHER" id="PTHR43025">
    <property type="entry name" value="MONOGALACTOSYLDIACYLGLYCEROL SYNTHASE"/>
    <property type="match status" value="1"/>
</dbReference>
<dbReference type="InterPro" id="IPR001296">
    <property type="entry name" value="Glyco_trans_1"/>
</dbReference>
<dbReference type="GO" id="GO:0009247">
    <property type="term" value="P:glycolipid biosynthetic process"/>
    <property type="evidence" value="ECO:0007669"/>
    <property type="project" value="InterPro"/>
</dbReference>
<dbReference type="Pfam" id="PF06925">
    <property type="entry name" value="MGDG_synth"/>
    <property type="match status" value="1"/>
</dbReference>
<dbReference type="RefSeq" id="WP_119597629.1">
    <property type="nucleotide sequence ID" value="NZ_QXQA01000001.1"/>
</dbReference>
<protein>
    <submittedName>
        <fullName evidence="6">Glycosyltransferase</fullName>
    </submittedName>
</protein>
<proteinExistence type="inferred from homology"/>
<evidence type="ECO:0000259" key="5">
    <source>
        <dbReference type="Pfam" id="PF06925"/>
    </source>
</evidence>
<keyword evidence="3 6" id="KW-0808">Transferase</keyword>
<sequence>MLLQSQARLPKLLIVYASYGEGHIQAAKALRDACADYGEHQIVMCDLMAESHPWLNEMTRRFYQSSYTHLPYLYGWMYDITKPMKHNSLFGSWLHSFGRQKVRQLLQKEKPDAVVYTFPFYAHQSLKNPSKRVPSFSVITDFDLHCRWVHPSIDRYYVATPDLSSELRQLGIHPQNIKVSGIPLKKGFQAATRAAELYAKYGLQAGNPTALVMAGAQGVLPHVLEMCETMLLRAPELQIALVCGRNDLLHSAAVERFRQHPAASRLHAFGYMNDIHELMAISDCLVTKPGGVTLAEAIAAELPAFIYRPVPGQEKQNALYLQSKGAAIVSNDMDDLINQMLELVHDPMRLMNMRFHIRKLQPKDSHPSVSAAQTIVLDIVSKLRIINHASLF</sequence>
<feature type="domain" description="Glycosyl transferase family 1" evidence="4">
    <location>
        <begin position="258"/>
        <end position="353"/>
    </location>
</feature>
<comment type="similarity">
    <text evidence="1">Belongs to the glycosyltransferase 28 family.</text>
</comment>
<keyword evidence="2" id="KW-0328">Glycosyltransferase</keyword>